<accession>A0A8W8NLV7</accession>
<evidence type="ECO:0000313" key="5">
    <source>
        <dbReference type="Proteomes" id="UP000005408"/>
    </source>
</evidence>
<dbReference type="Gene3D" id="3.40.1090.10">
    <property type="entry name" value="Cytosolic phospholipase A2 catalytic domain"/>
    <property type="match status" value="2"/>
</dbReference>
<dbReference type="EnsemblMetazoa" id="G5839.1">
    <property type="protein sequence ID" value="G5839.1:cds"/>
    <property type="gene ID" value="G5839"/>
</dbReference>
<proteinExistence type="predicted"/>
<feature type="domain" description="PNPLA" evidence="3">
    <location>
        <begin position="59"/>
        <end position="245"/>
    </location>
</feature>
<dbReference type="InterPro" id="IPR016035">
    <property type="entry name" value="Acyl_Trfase/lysoPLipase"/>
</dbReference>
<evidence type="ECO:0000313" key="4">
    <source>
        <dbReference type="EnsemblMetazoa" id="G5839.1:cds"/>
    </source>
</evidence>
<dbReference type="Proteomes" id="UP000005408">
    <property type="component" value="Unassembled WGS sequence"/>
</dbReference>
<dbReference type="CDD" id="cd07207">
    <property type="entry name" value="Pat_ExoU_VipD_like"/>
    <property type="match status" value="1"/>
</dbReference>
<dbReference type="AlphaFoldDB" id="A0A8W8NLV7"/>
<keyword evidence="5" id="KW-1185">Reference proteome</keyword>
<dbReference type="PROSITE" id="PS51635">
    <property type="entry name" value="PNPLA"/>
    <property type="match status" value="1"/>
</dbReference>
<dbReference type="Pfam" id="PF01734">
    <property type="entry name" value="Patatin"/>
    <property type="match status" value="1"/>
</dbReference>
<dbReference type="GO" id="GO:0016042">
    <property type="term" value="P:lipid catabolic process"/>
    <property type="evidence" value="ECO:0007669"/>
    <property type="project" value="UniProtKB-UniRule"/>
</dbReference>
<feature type="short sequence motif" description="DGA/G" evidence="2">
    <location>
        <begin position="232"/>
        <end position="234"/>
    </location>
</feature>
<dbReference type="SUPFAM" id="SSF52151">
    <property type="entry name" value="FabD/lysophospholipase-like"/>
    <property type="match status" value="1"/>
</dbReference>
<reference evidence="4" key="1">
    <citation type="submission" date="2022-08" db="UniProtKB">
        <authorList>
            <consortium name="EnsemblMetazoa"/>
        </authorList>
    </citation>
    <scope>IDENTIFICATION</scope>
    <source>
        <strain evidence="4">05x7-T-G4-1.051#20</strain>
    </source>
</reference>
<feature type="short sequence motif" description="GXSXG" evidence="2">
    <location>
        <begin position="92"/>
        <end position="96"/>
    </location>
</feature>
<organism evidence="4 5">
    <name type="scientific">Magallana gigas</name>
    <name type="common">Pacific oyster</name>
    <name type="synonym">Crassostrea gigas</name>
    <dbReference type="NCBI Taxonomy" id="29159"/>
    <lineage>
        <taxon>Eukaryota</taxon>
        <taxon>Metazoa</taxon>
        <taxon>Spiralia</taxon>
        <taxon>Lophotrochozoa</taxon>
        <taxon>Mollusca</taxon>
        <taxon>Bivalvia</taxon>
        <taxon>Autobranchia</taxon>
        <taxon>Pteriomorphia</taxon>
        <taxon>Ostreida</taxon>
        <taxon>Ostreoidea</taxon>
        <taxon>Ostreidae</taxon>
        <taxon>Magallana</taxon>
    </lineage>
</organism>
<keyword evidence="2" id="KW-0378">Hydrolase</keyword>
<dbReference type="InterPro" id="IPR052580">
    <property type="entry name" value="Lipid_Hydrolase"/>
</dbReference>
<evidence type="ECO:0000259" key="3">
    <source>
        <dbReference type="PROSITE" id="PS51635"/>
    </source>
</evidence>
<keyword evidence="2" id="KW-0442">Lipid degradation</keyword>
<feature type="active site" description="Proton acceptor" evidence="2">
    <location>
        <position position="232"/>
    </location>
</feature>
<dbReference type="PANTHER" id="PTHR46394">
    <property type="entry name" value="ANNEXIN"/>
    <property type="match status" value="1"/>
</dbReference>
<evidence type="ECO:0000256" key="2">
    <source>
        <dbReference type="PROSITE-ProRule" id="PRU01161"/>
    </source>
</evidence>
<keyword evidence="1 2" id="KW-0443">Lipid metabolism</keyword>
<dbReference type="GO" id="GO:0016787">
    <property type="term" value="F:hydrolase activity"/>
    <property type="evidence" value="ECO:0007669"/>
    <property type="project" value="UniProtKB-UniRule"/>
</dbReference>
<feature type="active site" description="Nucleophile" evidence="2">
    <location>
        <position position="94"/>
    </location>
</feature>
<dbReference type="PANTHER" id="PTHR46394:SF1">
    <property type="entry name" value="PNPLA DOMAIN-CONTAINING PROTEIN"/>
    <property type="match status" value="1"/>
</dbReference>
<dbReference type="InterPro" id="IPR002641">
    <property type="entry name" value="PNPLA_dom"/>
</dbReference>
<name>A0A8W8NLV7_MAGGI</name>
<evidence type="ECO:0000256" key="1">
    <source>
        <dbReference type="ARBA" id="ARBA00023098"/>
    </source>
</evidence>
<sequence>MGGSPSSQRVKFEDERRRYIQKSIKRAAKGQDDDIDGIPARQSNITINPAAEDYPFENLVFEGGGIKTISYIGVIKALSDANILKNIDRFGGSSTGAYIGLLLALECSTEEIEKILLRNPRTFYESWACCISCKLFSNYGWQPYENEFDFMGKIIEEKLGEKDATFLDLYVKTKKELCVVISNISHKEEEYMHVKTTPNLPLREAVRMSTSYPGFFRPVIYQQNGVDCYMVDGGLVSNYPVHCFDGWWLSMEPEDSFFNKLHEIFDTPSIIGKRDRFNLRGDERDRTLGVLLYSDTDDDLYRSYFKHSSEYDIVQFPDTPLGRKARYNQRLRREELSVKEAFRRLIQAMRKRNITANVSIPVPTLREILADEKFTSRHRETIFGKNCTVDDIIQRFDTHNSGWTNEKFIKLMEGLCFDILRGKFLGEVTEIKDAFSYGSSVLEAATRTCERMHFNHDVLVRTMGIDTHHIGTFTKELKVEDKDFVVQSAYDDTMSFLRKYAKNMKDPSALSSIPLQSFVPTSDVSVVYNHEEFQQDADMTYATKNLSEKIHCLPYIFHHRNIVFIDKQVQYFSKKDRRLYNSMIGFTIFVTVVFETCKWWRKDDETDIDNEISREIDVMLENIQKSL</sequence>
<comment type="caution">
    <text evidence="2">Lacks conserved residue(s) required for the propagation of feature annotation.</text>
</comment>
<protein>
    <recommendedName>
        <fullName evidence="3">PNPLA domain-containing protein</fullName>
    </recommendedName>
</protein>